<evidence type="ECO:0000313" key="2">
    <source>
        <dbReference type="EMBL" id="MBF9129927.1"/>
    </source>
</evidence>
<feature type="transmembrane region" description="Helical" evidence="1">
    <location>
        <begin position="202"/>
        <end position="223"/>
    </location>
</feature>
<evidence type="ECO:0000313" key="3">
    <source>
        <dbReference type="Proteomes" id="UP000638560"/>
    </source>
</evidence>
<protein>
    <recommendedName>
        <fullName evidence="4">Prenyltransferase</fullName>
    </recommendedName>
</protein>
<evidence type="ECO:0000256" key="1">
    <source>
        <dbReference type="SAM" id="Phobius"/>
    </source>
</evidence>
<accession>A0ABS0GVK9</accession>
<keyword evidence="1" id="KW-0472">Membrane</keyword>
<feature type="transmembrane region" description="Helical" evidence="1">
    <location>
        <begin position="135"/>
        <end position="154"/>
    </location>
</feature>
<comment type="caution">
    <text evidence="2">The sequence shown here is derived from an EMBL/GenBank/DDBJ whole genome shotgun (WGS) entry which is preliminary data.</text>
</comment>
<dbReference type="Proteomes" id="UP000638560">
    <property type="component" value="Unassembled WGS sequence"/>
</dbReference>
<feature type="transmembrane region" description="Helical" evidence="1">
    <location>
        <begin position="40"/>
        <end position="60"/>
    </location>
</feature>
<sequence>MIRYLLRRFPPHTVGLATVLTFASLQSLYLRAVPSPELDLLAVAATTATFVLLFVQLRLVDDIDDFHRDAATDRSPAAGRRSHLQAGLVATIGLTVLLTMRHWPALLTALAATAAMLLAPRVVNHPRLPGHRILLPIVYEGAPLLIMVYAYAGWRTYADSAASPVLVFGVTGLYWTAYEFWKFSRKLDDAGYRPYGLGPRGRLVALAVLLAVAECCVALIYASHSLPPIVVGYAAAVPLGFGAWIAAWIGTARSGSRPGSRPRPAWAGLSFAFVLQVGLLATAGA</sequence>
<dbReference type="EMBL" id="JADPUN010000139">
    <property type="protein sequence ID" value="MBF9129927.1"/>
    <property type="molecule type" value="Genomic_DNA"/>
</dbReference>
<keyword evidence="3" id="KW-1185">Reference proteome</keyword>
<proteinExistence type="predicted"/>
<organism evidence="2 3">
    <name type="scientific">Plantactinospora alkalitolerans</name>
    <dbReference type="NCBI Taxonomy" id="2789879"/>
    <lineage>
        <taxon>Bacteria</taxon>
        <taxon>Bacillati</taxon>
        <taxon>Actinomycetota</taxon>
        <taxon>Actinomycetes</taxon>
        <taxon>Micromonosporales</taxon>
        <taxon>Micromonosporaceae</taxon>
        <taxon>Plantactinospora</taxon>
    </lineage>
</organism>
<name>A0ABS0GVK9_9ACTN</name>
<feature type="transmembrane region" description="Helical" evidence="1">
    <location>
        <begin position="160"/>
        <end position="181"/>
    </location>
</feature>
<feature type="transmembrane region" description="Helical" evidence="1">
    <location>
        <begin position="264"/>
        <end position="283"/>
    </location>
</feature>
<feature type="transmembrane region" description="Helical" evidence="1">
    <location>
        <begin position="105"/>
        <end position="123"/>
    </location>
</feature>
<dbReference type="RefSeq" id="WP_196201549.1">
    <property type="nucleotide sequence ID" value="NZ_JADPUN010000139.1"/>
</dbReference>
<feature type="transmembrane region" description="Helical" evidence="1">
    <location>
        <begin position="229"/>
        <end position="252"/>
    </location>
</feature>
<keyword evidence="1" id="KW-0812">Transmembrane</keyword>
<evidence type="ECO:0008006" key="4">
    <source>
        <dbReference type="Google" id="ProtNLM"/>
    </source>
</evidence>
<keyword evidence="1" id="KW-1133">Transmembrane helix</keyword>
<gene>
    <name evidence="2" type="ORF">I0C86_13280</name>
</gene>
<reference evidence="2 3" key="1">
    <citation type="submission" date="2020-11" db="EMBL/GenBank/DDBJ databases">
        <title>A novel isolate from a Black sea contaminated sediment with potential to produce alkanes: Plantactinospora alkalitolerans sp. nov.</title>
        <authorList>
            <person name="Carro L."/>
            <person name="Veyisoglu A."/>
            <person name="Guven K."/>
            <person name="Schumann P."/>
            <person name="Klenk H.-P."/>
            <person name="Sahin N."/>
        </authorList>
    </citation>
    <scope>NUCLEOTIDE SEQUENCE [LARGE SCALE GENOMIC DNA]</scope>
    <source>
        <strain evidence="2 3">S1510</strain>
    </source>
</reference>